<feature type="transmembrane region" description="Helical" evidence="11">
    <location>
        <begin position="275"/>
        <end position="296"/>
    </location>
</feature>
<comment type="subcellular location">
    <subcellularLocation>
        <location evidence="1">Cell membrane</location>
        <topology evidence="1">Multi-pass membrane protein</topology>
    </subcellularLocation>
</comment>
<sequence length="646" mass="73828">MVKRNKKALSKLQKKDSKSEENFDVHNYLRMSLALMKVFTKKISFSDKSESAMIKNVLQALLVAGTIISMASHAYLFGEYTILHIDDMKLATMGIVLLLSEIKVLSMGLVVLSRKASIKKILERMNREYSVNEIKENGILKQAKDYKTLSWGYAAFWFIPMILLFGRSITIAVIQHKWIYPYELEFSDFINNLGIFEHFILFVWICTVSLFGTGFMVGFDLLFVGLTSIISIEFDILTTNILKFGSIQIAQEKYLKNLIAHHIKNLEMVQLLEDIFSVQLLINFLLSSFISCFLAFNFSTSSILSDFFFNSSFCITMLYQFYVQCRFGQKLIDSGDKVYEGFRECKWENVDNLKIKKALILITQSAQRSVVVTNMSFSKVSLQQFKSRDDLNEICVADQIVISNSNVDYHNMTLDSITNQPNDKIGLIENENRKIIKNNNNNNAVAAASINENVINQITIVSNERATTTATDNNVESVNNRSRLENENCGSGCIVEATFREQRRRERRERRQARQRAQHGHRHHVSVHHSNRPNVVTNNNNSRGINGISGYEMLPDIINNHLPPPYTTLPHFSLRTSAPIPPPPPPPQPQLITPAPIVVDDCRFSFPIPIIRSNLQRRPKTTIQDKEKIHLDISVTDRECQSSNQH</sequence>
<evidence type="ECO:0000256" key="5">
    <source>
        <dbReference type="ARBA" id="ARBA00022725"/>
    </source>
</evidence>
<evidence type="ECO:0000256" key="4">
    <source>
        <dbReference type="ARBA" id="ARBA00022692"/>
    </source>
</evidence>
<keyword evidence="2" id="KW-1003">Cell membrane</keyword>
<feature type="transmembrane region" description="Helical" evidence="11">
    <location>
        <begin position="195"/>
        <end position="214"/>
    </location>
</feature>
<organism evidence="12 13">
    <name type="scientific">Chironomus riparius</name>
    <dbReference type="NCBI Taxonomy" id="315576"/>
    <lineage>
        <taxon>Eukaryota</taxon>
        <taxon>Metazoa</taxon>
        <taxon>Ecdysozoa</taxon>
        <taxon>Arthropoda</taxon>
        <taxon>Hexapoda</taxon>
        <taxon>Insecta</taxon>
        <taxon>Pterygota</taxon>
        <taxon>Neoptera</taxon>
        <taxon>Endopterygota</taxon>
        <taxon>Diptera</taxon>
        <taxon>Nematocera</taxon>
        <taxon>Chironomoidea</taxon>
        <taxon>Chironomidae</taxon>
        <taxon>Chironominae</taxon>
        <taxon>Chironomus</taxon>
    </lineage>
</organism>
<feature type="compositionally biased region" description="Basic residues" evidence="10">
    <location>
        <begin position="505"/>
        <end position="531"/>
    </location>
</feature>
<dbReference type="InterPro" id="IPR004117">
    <property type="entry name" value="7tm6_olfct_rcpt"/>
</dbReference>
<dbReference type="OrthoDB" id="8185860at2759"/>
<feature type="transmembrane region" description="Helical" evidence="11">
    <location>
        <begin position="57"/>
        <end position="78"/>
    </location>
</feature>
<dbReference type="GO" id="GO:0007165">
    <property type="term" value="P:signal transduction"/>
    <property type="evidence" value="ECO:0007669"/>
    <property type="project" value="UniProtKB-KW"/>
</dbReference>
<evidence type="ECO:0000313" key="13">
    <source>
        <dbReference type="Proteomes" id="UP001153620"/>
    </source>
</evidence>
<name>A0A9N9RZZ3_9DIPT</name>
<dbReference type="AlphaFoldDB" id="A0A9N9RZZ3"/>
<evidence type="ECO:0000256" key="2">
    <source>
        <dbReference type="ARBA" id="ARBA00022475"/>
    </source>
</evidence>
<gene>
    <name evidence="12" type="ORF">CHIRRI_LOCUS9635</name>
</gene>
<keyword evidence="3" id="KW-0716">Sensory transduction</keyword>
<dbReference type="Pfam" id="PF02949">
    <property type="entry name" value="7tm_6"/>
    <property type="match status" value="1"/>
</dbReference>
<reference evidence="12" key="1">
    <citation type="submission" date="2022-01" db="EMBL/GenBank/DDBJ databases">
        <authorList>
            <person name="King R."/>
        </authorList>
    </citation>
    <scope>NUCLEOTIDE SEQUENCE</scope>
</reference>
<protein>
    <recommendedName>
        <fullName evidence="14">Odorant receptor</fullName>
    </recommendedName>
</protein>
<feature type="transmembrane region" description="Helical" evidence="11">
    <location>
        <begin position="303"/>
        <end position="322"/>
    </location>
</feature>
<dbReference type="PANTHER" id="PTHR21137:SF35">
    <property type="entry name" value="ODORANT RECEPTOR 19A-RELATED"/>
    <property type="match status" value="1"/>
</dbReference>
<feature type="transmembrane region" description="Helical" evidence="11">
    <location>
        <begin position="90"/>
        <end position="112"/>
    </location>
</feature>
<evidence type="ECO:0000256" key="6">
    <source>
        <dbReference type="ARBA" id="ARBA00022989"/>
    </source>
</evidence>
<evidence type="ECO:0000256" key="1">
    <source>
        <dbReference type="ARBA" id="ARBA00004651"/>
    </source>
</evidence>
<keyword evidence="4 11" id="KW-0812">Transmembrane</keyword>
<evidence type="ECO:0000256" key="8">
    <source>
        <dbReference type="ARBA" id="ARBA00023170"/>
    </source>
</evidence>
<keyword evidence="7 11" id="KW-0472">Membrane</keyword>
<evidence type="ECO:0000256" key="7">
    <source>
        <dbReference type="ARBA" id="ARBA00023136"/>
    </source>
</evidence>
<dbReference type="PANTHER" id="PTHR21137">
    <property type="entry name" value="ODORANT RECEPTOR"/>
    <property type="match status" value="1"/>
</dbReference>
<feature type="transmembrane region" description="Helical" evidence="11">
    <location>
        <begin position="221"/>
        <end position="242"/>
    </location>
</feature>
<evidence type="ECO:0000256" key="10">
    <source>
        <dbReference type="SAM" id="MobiDB-lite"/>
    </source>
</evidence>
<keyword evidence="6 11" id="KW-1133">Transmembrane helix</keyword>
<reference evidence="12" key="2">
    <citation type="submission" date="2022-10" db="EMBL/GenBank/DDBJ databases">
        <authorList>
            <consortium name="ENA_rothamsted_submissions"/>
            <consortium name="culmorum"/>
            <person name="King R."/>
        </authorList>
    </citation>
    <scope>NUCLEOTIDE SEQUENCE</scope>
</reference>
<feature type="region of interest" description="Disordered" evidence="10">
    <location>
        <begin position="502"/>
        <end position="540"/>
    </location>
</feature>
<dbReference type="EMBL" id="OU895879">
    <property type="protein sequence ID" value="CAG9806781.1"/>
    <property type="molecule type" value="Genomic_DNA"/>
</dbReference>
<feature type="transmembrane region" description="Helical" evidence="11">
    <location>
        <begin position="151"/>
        <end position="175"/>
    </location>
</feature>
<dbReference type="GO" id="GO:0004984">
    <property type="term" value="F:olfactory receptor activity"/>
    <property type="evidence" value="ECO:0007669"/>
    <property type="project" value="InterPro"/>
</dbReference>
<evidence type="ECO:0000313" key="12">
    <source>
        <dbReference type="EMBL" id="CAG9806781.1"/>
    </source>
</evidence>
<dbReference type="GO" id="GO:0005886">
    <property type="term" value="C:plasma membrane"/>
    <property type="evidence" value="ECO:0007669"/>
    <property type="project" value="UniProtKB-SubCell"/>
</dbReference>
<dbReference type="Proteomes" id="UP001153620">
    <property type="component" value="Chromosome 3"/>
</dbReference>
<evidence type="ECO:0000256" key="11">
    <source>
        <dbReference type="SAM" id="Phobius"/>
    </source>
</evidence>
<keyword evidence="13" id="KW-1185">Reference proteome</keyword>
<keyword evidence="9" id="KW-0807">Transducer</keyword>
<evidence type="ECO:0000256" key="9">
    <source>
        <dbReference type="ARBA" id="ARBA00023224"/>
    </source>
</evidence>
<keyword evidence="5" id="KW-0552">Olfaction</keyword>
<evidence type="ECO:0008006" key="14">
    <source>
        <dbReference type="Google" id="ProtNLM"/>
    </source>
</evidence>
<keyword evidence="8" id="KW-0675">Receptor</keyword>
<accession>A0A9N9RZZ3</accession>
<dbReference type="GO" id="GO:0005549">
    <property type="term" value="F:odorant binding"/>
    <property type="evidence" value="ECO:0007669"/>
    <property type="project" value="InterPro"/>
</dbReference>
<proteinExistence type="predicted"/>
<evidence type="ECO:0000256" key="3">
    <source>
        <dbReference type="ARBA" id="ARBA00022606"/>
    </source>
</evidence>